<feature type="region of interest" description="Disordered" evidence="1">
    <location>
        <begin position="1"/>
        <end position="36"/>
    </location>
</feature>
<evidence type="ECO:0000256" key="1">
    <source>
        <dbReference type="SAM" id="MobiDB-lite"/>
    </source>
</evidence>
<feature type="non-terminal residue" evidence="2">
    <location>
        <position position="94"/>
    </location>
</feature>
<evidence type="ECO:0000313" key="3">
    <source>
        <dbReference type="Proteomes" id="UP000054359"/>
    </source>
</evidence>
<organism evidence="2 3">
    <name type="scientific">Stegodyphus mimosarum</name>
    <name type="common">African social velvet spider</name>
    <dbReference type="NCBI Taxonomy" id="407821"/>
    <lineage>
        <taxon>Eukaryota</taxon>
        <taxon>Metazoa</taxon>
        <taxon>Ecdysozoa</taxon>
        <taxon>Arthropoda</taxon>
        <taxon>Chelicerata</taxon>
        <taxon>Arachnida</taxon>
        <taxon>Araneae</taxon>
        <taxon>Araneomorphae</taxon>
        <taxon>Entelegynae</taxon>
        <taxon>Eresoidea</taxon>
        <taxon>Eresidae</taxon>
        <taxon>Stegodyphus</taxon>
    </lineage>
</organism>
<name>A0A087TXA9_STEMI</name>
<evidence type="ECO:0000313" key="2">
    <source>
        <dbReference type="EMBL" id="KFM69748.1"/>
    </source>
</evidence>
<feature type="compositionally biased region" description="Polar residues" evidence="1">
    <location>
        <begin position="1"/>
        <end position="34"/>
    </location>
</feature>
<dbReference type="EMBL" id="KK117171">
    <property type="protein sequence ID" value="KFM69748.1"/>
    <property type="molecule type" value="Genomic_DNA"/>
</dbReference>
<dbReference type="AlphaFoldDB" id="A0A087TXA9"/>
<reference evidence="2 3" key="1">
    <citation type="submission" date="2013-11" db="EMBL/GenBank/DDBJ databases">
        <title>Genome sequencing of Stegodyphus mimosarum.</title>
        <authorList>
            <person name="Bechsgaard J."/>
        </authorList>
    </citation>
    <scope>NUCLEOTIDE SEQUENCE [LARGE SCALE GENOMIC DNA]</scope>
</reference>
<feature type="non-terminal residue" evidence="2">
    <location>
        <position position="1"/>
    </location>
</feature>
<keyword evidence="3" id="KW-1185">Reference proteome</keyword>
<accession>A0A087TXA9</accession>
<gene>
    <name evidence="2" type="ORF">X975_18664</name>
</gene>
<dbReference type="Proteomes" id="UP000054359">
    <property type="component" value="Unassembled WGS sequence"/>
</dbReference>
<proteinExistence type="predicted"/>
<protein>
    <submittedName>
        <fullName evidence="2">Uncharacterized protein</fullName>
    </submittedName>
</protein>
<dbReference type="OrthoDB" id="6436753at2759"/>
<sequence>IKNNSASNMQKYKNSLSASNAPNFSQSTARQSCSGVEDIKPLERKSSYVAITVDSANDDIEEFDHLDELIIYLVSFLRRLRKTYILLKGSEDKN</sequence>